<dbReference type="Gene3D" id="1.10.510.10">
    <property type="entry name" value="Transferase(Phosphotransferase) domain 1"/>
    <property type="match status" value="1"/>
</dbReference>
<keyword evidence="9 12" id="KW-0472">Membrane</keyword>
<proteinExistence type="predicted"/>
<dbReference type="SMART" id="SM00220">
    <property type="entry name" value="S_TKc"/>
    <property type="match status" value="1"/>
</dbReference>
<dbReference type="PROSITE" id="PS00108">
    <property type="entry name" value="PROTEIN_KINASE_ST"/>
    <property type="match status" value="1"/>
</dbReference>
<evidence type="ECO:0000256" key="10">
    <source>
        <dbReference type="PROSITE-ProRule" id="PRU10141"/>
    </source>
</evidence>
<evidence type="ECO:0000313" key="15">
    <source>
        <dbReference type="Proteomes" id="UP000322887"/>
    </source>
</evidence>
<comment type="subcellular location">
    <subcellularLocation>
        <location evidence="1">Cell membrane</location>
        <topology evidence="1">Multi-pass membrane protein</topology>
    </subcellularLocation>
</comment>
<feature type="domain" description="Protein kinase" evidence="13">
    <location>
        <begin position="102"/>
        <end position="366"/>
    </location>
</feature>
<evidence type="ECO:0000256" key="1">
    <source>
        <dbReference type="ARBA" id="ARBA00004651"/>
    </source>
</evidence>
<evidence type="ECO:0000256" key="9">
    <source>
        <dbReference type="ARBA" id="ARBA00023136"/>
    </source>
</evidence>
<evidence type="ECO:0000256" key="12">
    <source>
        <dbReference type="SAM" id="Phobius"/>
    </source>
</evidence>
<dbReference type="Pfam" id="PF00069">
    <property type="entry name" value="Pkinase"/>
    <property type="match status" value="1"/>
</dbReference>
<accession>A0ABX5YLM3</accession>
<feature type="binding site" evidence="10">
    <location>
        <position position="131"/>
    </location>
    <ligand>
        <name>ATP</name>
        <dbReference type="ChEBI" id="CHEBI:30616"/>
    </ligand>
</feature>
<keyword evidence="3 14" id="KW-0808">Transferase</keyword>
<evidence type="ECO:0000256" key="8">
    <source>
        <dbReference type="ARBA" id="ARBA00022989"/>
    </source>
</evidence>
<protein>
    <submittedName>
        <fullName evidence="14">Serine/threonine-protein kinase PrkC</fullName>
        <ecNumber evidence="14">2.7.11.1</ecNumber>
    </submittedName>
</protein>
<dbReference type="CDD" id="cd14014">
    <property type="entry name" value="STKc_PknB_like"/>
    <property type="match status" value="1"/>
</dbReference>
<evidence type="ECO:0000259" key="13">
    <source>
        <dbReference type="PROSITE" id="PS50011"/>
    </source>
</evidence>
<dbReference type="SUPFAM" id="SSF56112">
    <property type="entry name" value="Protein kinase-like (PK-like)"/>
    <property type="match status" value="1"/>
</dbReference>
<dbReference type="CDD" id="cd18774">
    <property type="entry name" value="PDC2_HK_sensor"/>
    <property type="match status" value="1"/>
</dbReference>
<dbReference type="InterPro" id="IPR000719">
    <property type="entry name" value="Prot_kinase_dom"/>
</dbReference>
<gene>
    <name evidence="14" type="primary">prkC_12</name>
    <name evidence="14" type="ORF">GmarT_24940</name>
</gene>
<dbReference type="InterPro" id="IPR011009">
    <property type="entry name" value="Kinase-like_dom_sf"/>
</dbReference>
<dbReference type="Gene3D" id="3.30.450.20">
    <property type="entry name" value="PAS domain"/>
    <property type="match status" value="1"/>
</dbReference>
<dbReference type="InterPro" id="IPR033479">
    <property type="entry name" value="dCache_1"/>
</dbReference>
<keyword evidence="4 12" id="KW-0812">Transmembrane</keyword>
<reference evidence="14 15" key="1">
    <citation type="submission" date="2019-08" db="EMBL/GenBank/DDBJ databases">
        <title>Deep-cultivation of Planctomycetes and their phenomic and genomic characterization uncovers novel biology.</title>
        <authorList>
            <person name="Wiegand S."/>
            <person name="Jogler M."/>
            <person name="Boedeker C."/>
            <person name="Pinto D."/>
            <person name="Vollmers J."/>
            <person name="Rivas-Marin E."/>
            <person name="Kohn T."/>
            <person name="Peeters S.H."/>
            <person name="Heuer A."/>
            <person name="Rast P."/>
            <person name="Oberbeckmann S."/>
            <person name="Bunk B."/>
            <person name="Jeske O."/>
            <person name="Meyerdierks A."/>
            <person name="Storesund J.E."/>
            <person name="Kallscheuer N."/>
            <person name="Luecker S."/>
            <person name="Lage O.M."/>
            <person name="Pohl T."/>
            <person name="Merkel B.J."/>
            <person name="Hornburger P."/>
            <person name="Mueller R.-W."/>
            <person name="Bruemmer F."/>
            <person name="Labrenz M."/>
            <person name="Spormann A.M."/>
            <person name="Op den Camp H."/>
            <person name="Overmann J."/>
            <person name="Amann R."/>
            <person name="Jetten M.S.M."/>
            <person name="Mascher T."/>
            <person name="Medema M.H."/>
            <person name="Devos D.P."/>
            <person name="Kaster A.-K."/>
            <person name="Ovreas L."/>
            <person name="Rohde M."/>
            <person name="Galperin M.Y."/>
            <person name="Jogler C."/>
        </authorList>
    </citation>
    <scope>NUCLEOTIDE SEQUENCE [LARGE SCALE GENOMIC DNA]</scope>
    <source>
        <strain evidence="14 15">DSM 8797</strain>
    </source>
</reference>
<evidence type="ECO:0000256" key="7">
    <source>
        <dbReference type="ARBA" id="ARBA00022840"/>
    </source>
</evidence>
<name>A0ABX5YLM3_9PLAN</name>
<evidence type="ECO:0000256" key="5">
    <source>
        <dbReference type="ARBA" id="ARBA00022741"/>
    </source>
</evidence>
<feature type="region of interest" description="Disordered" evidence="11">
    <location>
        <begin position="41"/>
        <end position="70"/>
    </location>
</feature>
<dbReference type="Pfam" id="PF02743">
    <property type="entry name" value="dCache_1"/>
    <property type="match status" value="1"/>
</dbReference>
<evidence type="ECO:0000256" key="4">
    <source>
        <dbReference type="ARBA" id="ARBA00022692"/>
    </source>
</evidence>
<keyword evidence="8 12" id="KW-1133">Transmembrane helix</keyword>
<dbReference type="InterPro" id="IPR017441">
    <property type="entry name" value="Protein_kinase_ATP_BS"/>
</dbReference>
<dbReference type="PROSITE" id="PS00107">
    <property type="entry name" value="PROTEIN_KINASE_ATP"/>
    <property type="match status" value="1"/>
</dbReference>
<dbReference type="PROSITE" id="PS50011">
    <property type="entry name" value="PROTEIN_KINASE_DOM"/>
    <property type="match status" value="1"/>
</dbReference>
<evidence type="ECO:0000256" key="11">
    <source>
        <dbReference type="SAM" id="MobiDB-lite"/>
    </source>
</evidence>
<evidence type="ECO:0000313" key="14">
    <source>
        <dbReference type="EMBL" id="QEG16628.1"/>
    </source>
</evidence>
<dbReference type="GO" id="GO:0004674">
    <property type="term" value="F:protein serine/threonine kinase activity"/>
    <property type="evidence" value="ECO:0007669"/>
    <property type="project" value="UniProtKB-EC"/>
</dbReference>
<keyword evidence="6 14" id="KW-0418">Kinase</keyword>
<keyword evidence="5 10" id="KW-0547">Nucleotide-binding</keyword>
<keyword evidence="7 10" id="KW-0067">ATP-binding</keyword>
<feature type="transmembrane region" description="Helical" evidence="12">
    <location>
        <begin position="377"/>
        <end position="400"/>
    </location>
</feature>
<evidence type="ECO:0000256" key="3">
    <source>
        <dbReference type="ARBA" id="ARBA00022679"/>
    </source>
</evidence>
<evidence type="ECO:0000256" key="2">
    <source>
        <dbReference type="ARBA" id="ARBA00022475"/>
    </source>
</evidence>
<dbReference type="EC" id="2.7.11.1" evidence="14"/>
<dbReference type="Proteomes" id="UP000322887">
    <property type="component" value="Chromosome"/>
</dbReference>
<keyword evidence="2" id="KW-1003">Cell membrane</keyword>
<feature type="transmembrane region" description="Helical" evidence="12">
    <location>
        <begin position="729"/>
        <end position="748"/>
    </location>
</feature>
<evidence type="ECO:0000256" key="6">
    <source>
        <dbReference type="ARBA" id="ARBA00022777"/>
    </source>
</evidence>
<organism evidence="14 15">
    <name type="scientific">Gimesia maris</name>
    <dbReference type="NCBI Taxonomy" id="122"/>
    <lineage>
        <taxon>Bacteria</taxon>
        <taxon>Pseudomonadati</taxon>
        <taxon>Planctomycetota</taxon>
        <taxon>Planctomycetia</taxon>
        <taxon>Planctomycetales</taxon>
        <taxon>Planctomycetaceae</taxon>
        <taxon>Gimesia</taxon>
    </lineage>
</organism>
<dbReference type="InterPro" id="IPR045269">
    <property type="entry name" value="Atg1-like"/>
</dbReference>
<feature type="compositionally biased region" description="Polar residues" evidence="11">
    <location>
        <begin position="44"/>
        <end position="53"/>
    </location>
</feature>
<dbReference type="PANTHER" id="PTHR24348:SF22">
    <property type="entry name" value="NON-SPECIFIC SERINE_THREONINE PROTEIN KINASE"/>
    <property type="match status" value="1"/>
</dbReference>
<dbReference type="InterPro" id="IPR008271">
    <property type="entry name" value="Ser/Thr_kinase_AS"/>
</dbReference>
<sequence length="777" mass="88329">MRADSQLHRIEAELLTVPRAILCVISPPVLFIKDIVPMNESDPQENAQSTGDVQYSEDQKPENQGIEAEMTDKTLVQSPDERARAASLSKDQQLLPAKVPGYLLMRSLGEGSYGSVWLAQEENTGKYVAIKFYTYRRGLDWSLLNREVEKLAELYTSRHIISLQGVGWNSDPPYYMMEYLENGSLSSFLEAGPLPVSEAVRIAKTVLLALVHAHGRGILHCDLKPANILLDANFEPRLCDFGQSRLSDEQSPSLGTLYYMAPEQADLQAVPDSRWDVYALGALLYHMLSGSAPYRTAENEQKIRSLNTLDEKLAAYRELIRNSPRPAEHRKVSGIDRRLIDIVDRCLETDPKKRFPNAQAVLTSLVEREQHRARRPLIALGIIGPLLLMIGLIPVASAVVNKMVLQFRKNLTQRALIGDSISANLLSQNMDRELQDRKVQLIELSDRTLLRSLMQGDVEEDGEIINRYPELFDYLMQEKTLVDEKRAALDREQDTSWFLTDTKGTQIWRDPPGPTIGQDFSYRDYFHGHGTEYDKDEIPEGIEPIKEPYICQVFKSDATHQWMVAVAVPVWDLQHEKVLGVLSRTTHLDQLLSGFDESISGDTENLGNRKIALIDTRDGKMLAHPRMTSDTLRRLKRDEVDQLVLTAKDFERIQSIKLDQQKGQPGRKAVMVDDYQDPVEAVLSENNKDNIWLAAFSPIGTTGWTAVVQERRSMALKPVAEMRNWLIQYGLIVLVTSCLLIFTVWYFVMRVLTERRVWDWSRHHSEKRSEQGSTTSS</sequence>
<dbReference type="EMBL" id="CP042910">
    <property type="protein sequence ID" value="QEG16628.1"/>
    <property type="molecule type" value="Genomic_DNA"/>
</dbReference>
<dbReference type="PANTHER" id="PTHR24348">
    <property type="entry name" value="SERINE/THREONINE-PROTEIN KINASE UNC-51-RELATED"/>
    <property type="match status" value="1"/>
</dbReference>
<keyword evidence="15" id="KW-1185">Reference proteome</keyword>